<sequence length="163" mass="18843">MKFLFLGFCLFIVLFGENVSAQKRKTENKKFIEQLSDIAMQSMEGFSDYGHKLIEVEEIGNVSHTSNQNKIEIIACRFNDLNQKKEIENHPEKKISRNDFFVCDVCQITINKTENNTYKAVEMSCVLHDSRVFFPAPEHLTASLNISNINKNIHKPEQNNETK</sequence>
<feature type="signal peptide" evidence="1">
    <location>
        <begin position="1"/>
        <end position="21"/>
    </location>
</feature>
<evidence type="ECO:0000313" key="2">
    <source>
        <dbReference type="EMBL" id="MBY15380.1"/>
    </source>
</evidence>
<reference evidence="2" key="1">
    <citation type="submission" date="2018-04" db="EMBL/GenBank/DDBJ databases">
        <title>Transcriptome of Schizaphis graminum biotype I.</title>
        <authorList>
            <person name="Scully E.D."/>
            <person name="Geib S.M."/>
            <person name="Palmer N.A."/>
            <person name="Koch K."/>
            <person name="Bradshaw J."/>
            <person name="Heng-Moss T."/>
            <person name="Sarath G."/>
        </authorList>
    </citation>
    <scope>NUCLEOTIDE SEQUENCE</scope>
</reference>
<keyword evidence="1" id="KW-0732">Signal</keyword>
<name>A0A2S2NDX9_SCHGA</name>
<gene>
    <name evidence="2" type="ORF">g.109834</name>
</gene>
<protein>
    <recommendedName>
        <fullName evidence="3">Kazal-like domain-containing protein</fullName>
    </recommendedName>
</protein>
<evidence type="ECO:0008006" key="3">
    <source>
        <dbReference type="Google" id="ProtNLM"/>
    </source>
</evidence>
<dbReference type="AlphaFoldDB" id="A0A2S2NDX9"/>
<dbReference type="EMBL" id="GGMR01002761">
    <property type="protein sequence ID" value="MBY15380.1"/>
    <property type="molecule type" value="Transcribed_RNA"/>
</dbReference>
<evidence type="ECO:0000256" key="1">
    <source>
        <dbReference type="SAM" id="SignalP"/>
    </source>
</evidence>
<feature type="chain" id="PRO_5015721470" description="Kazal-like domain-containing protein" evidence="1">
    <location>
        <begin position="22"/>
        <end position="163"/>
    </location>
</feature>
<accession>A0A2S2NDX9</accession>
<proteinExistence type="predicted"/>
<organism evidence="2">
    <name type="scientific">Schizaphis graminum</name>
    <name type="common">Green bug aphid</name>
    <dbReference type="NCBI Taxonomy" id="13262"/>
    <lineage>
        <taxon>Eukaryota</taxon>
        <taxon>Metazoa</taxon>
        <taxon>Ecdysozoa</taxon>
        <taxon>Arthropoda</taxon>
        <taxon>Hexapoda</taxon>
        <taxon>Insecta</taxon>
        <taxon>Pterygota</taxon>
        <taxon>Neoptera</taxon>
        <taxon>Paraneoptera</taxon>
        <taxon>Hemiptera</taxon>
        <taxon>Sternorrhyncha</taxon>
        <taxon>Aphidomorpha</taxon>
        <taxon>Aphidoidea</taxon>
        <taxon>Aphididae</taxon>
        <taxon>Aphidini</taxon>
        <taxon>Schizaphis</taxon>
    </lineage>
</organism>